<dbReference type="OrthoDB" id="7510738at2759"/>
<evidence type="ECO:0000256" key="1">
    <source>
        <dbReference type="SAM" id="MobiDB-lite"/>
    </source>
</evidence>
<evidence type="ECO:0000313" key="2">
    <source>
        <dbReference type="EMBL" id="GBP41363.1"/>
    </source>
</evidence>
<dbReference type="Proteomes" id="UP000299102">
    <property type="component" value="Unassembled WGS sequence"/>
</dbReference>
<gene>
    <name evidence="2" type="ORF">EVAR_84706_1</name>
</gene>
<dbReference type="AlphaFoldDB" id="A0A4C1VRQ2"/>
<feature type="compositionally biased region" description="Basic and acidic residues" evidence="1">
    <location>
        <begin position="168"/>
        <end position="179"/>
    </location>
</feature>
<dbReference type="EMBL" id="BGZK01000398">
    <property type="protein sequence ID" value="GBP41363.1"/>
    <property type="molecule type" value="Genomic_DNA"/>
</dbReference>
<accession>A0A4C1VRQ2</accession>
<name>A0A4C1VRQ2_EUMVA</name>
<organism evidence="2 3">
    <name type="scientific">Eumeta variegata</name>
    <name type="common">Bagworm moth</name>
    <name type="synonym">Eumeta japonica</name>
    <dbReference type="NCBI Taxonomy" id="151549"/>
    <lineage>
        <taxon>Eukaryota</taxon>
        <taxon>Metazoa</taxon>
        <taxon>Ecdysozoa</taxon>
        <taxon>Arthropoda</taxon>
        <taxon>Hexapoda</taxon>
        <taxon>Insecta</taxon>
        <taxon>Pterygota</taxon>
        <taxon>Neoptera</taxon>
        <taxon>Endopterygota</taxon>
        <taxon>Lepidoptera</taxon>
        <taxon>Glossata</taxon>
        <taxon>Ditrysia</taxon>
        <taxon>Tineoidea</taxon>
        <taxon>Psychidae</taxon>
        <taxon>Oiketicinae</taxon>
        <taxon>Eumeta</taxon>
    </lineage>
</organism>
<proteinExistence type="predicted"/>
<evidence type="ECO:0000313" key="3">
    <source>
        <dbReference type="Proteomes" id="UP000299102"/>
    </source>
</evidence>
<reference evidence="2 3" key="1">
    <citation type="journal article" date="2019" name="Commun. Biol.">
        <title>The bagworm genome reveals a unique fibroin gene that provides high tensile strength.</title>
        <authorList>
            <person name="Kono N."/>
            <person name="Nakamura H."/>
            <person name="Ohtoshi R."/>
            <person name="Tomita M."/>
            <person name="Numata K."/>
            <person name="Arakawa K."/>
        </authorList>
    </citation>
    <scope>NUCLEOTIDE SEQUENCE [LARGE SCALE GENOMIC DNA]</scope>
</reference>
<keyword evidence="3" id="KW-1185">Reference proteome</keyword>
<protein>
    <submittedName>
        <fullName evidence="2">Uncharacterized protein</fullName>
    </submittedName>
</protein>
<comment type="caution">
    <text evidence="2">The sequence shown here is derived from an EMBL/GenBank/DDBJ whole genome shotgun (WGS) entry which is preliminary data.</text>
</comment>
<sequence length="192" mass="21655">MVEDCKLGCVRPMSLFYSDASADALEERSLVPRSRSHARLKRNATMSHALSCVQPAFIVYKTLSHQKIRTHEAAAVKFVTRASQWREIGMRGRRGYPVYQLLVDGRFRREAGDVTARQTEVVPLALESEGVVLSTYCSTASLYYALVTDKEARTYSRPGWSSAGSSANERRDHNGDHARDRLTERVVQFDLI</sequence>
<feature type="region of interest" description="Disordered" evidence="1">
    <location>
        <begin position="155"/>
        <end position="179"/>
    </location>
</feature>